<proteinExistence type="predicted"/>
<dbReference type="Proteomes" id="UP000447355">
    <property type="component" value="Unassembled WGS sequence"/>
</dbReference>
<name>A0A845GH73_9BURK</name>
<dbReference type="EMBL" id="WWCX01000001">
    <property type="protein sequence ID" value="MYM92358.1"/>
    <property type="molecule type" value="Genomic_DNA"/>
</dbReference>
<evidence type="ECO:0000313" key="1">
    <source>
        <dbReference type="EMBL" id="MYM92358.1"/>
    </source>
</evidence>
<dbReference type="AlphaFoldDB" id="A0A845GH73"/>
<sequence>MNEAIQYMSLLGNKVHHEHATAGSLRRKAIAAAHSGRQQNAAILKDKAAKHDQRMKQFCARLRQPMWMAGQQP</sequence>
<organism evidence="1 2">
    <name type="scientific">Duganella vulcania</name>
    <dbReference type="NCBI Taxonomy" id="2692166"/>
    <lineage>
        <taxon>Bacteria</taxon>
        <taxon>Pseudomonadati</taxon>
        <taxon>Pseudomonadota</taxon>
        <taxon>Betaproteobacteria</taxon>
        <taxon>Burkholderiales</taxon>
        <taxon>Oxalobacteraceae</taxon>
        <taxon>Telluria group</taxon>
        <taxon>Duganella</taxon>
    </lineage>
</organism>
<dbReference type="RefSeq" id="WP_161081631.1">
    <property type="nucleotide sequence ID" value="NZ_WWCX01000001.1"/>
</dbReference>
<comment type="caution">
    <text evidence="1">The sequence shown here is derived from an EMBL/GenBank/DDBJ whole genome shotgun (WGS) entry which is preliminary data.</text>
</comment>
<reference evidence="1" key="1">
    <citation type="submission" date="2019-12" db="EMBL/GenBank/DDBJ databases">
        <title>Novel species isolated from a subtropical stream in China.</title>
        <authorList>
            <person name="Lu H."/>
        </authorList>
    </citation>
    <scope>NUCLEOTIDE SEQUENCE [LARGE SCALE GENOMIC DNA]</scope>
    <source>
        <strain evidence="1">FT81W</strain>
    </source>
</reference>
<evidence type="ECO:0000313" key="2">
    <source>
        <dbReference type="Proteomes" id="UP000447355"/>
    </source>
</evidence>
<protein>
    <submittedName>
        <fullName evidence="1">Uncharacterized protein</fullName>
    </submittedName>
</protein>
<gene>
    <name evidence="1" type="ORF">GTP90_00615</name>
</gene>
<accession>A0A845GH73</accession>